<keyword evidence="8" id="KW-1185">Reference proteome</keyword>
<dbReference type="AlphaFoldDB" id="A0A6J3EGK8"/>
<gene>
    <name evidence="9" type="primary">LOC116500344</name>
</gene>
<feature type="compositionally biased region" description="Basic and acidic residues" evidence="6">
    <location>
        <begin position="303"/>
        <end position="313"/>
    </location>
</feature>
<keyword evidence="1 5" id="KW-0479">Metal-binding</keyword>
<proteinExistence type="predicted"/>
<dbReference type="GO" id="GO:0016973">
    <property type="term" value="P:poly(A)+ mRNA export from nucleus"/>
    <property type="evidence" value="ECO:0007669"/>
    <property type="project" value="TreeGrafter"/>
</dbReference>
<feature type="compositionally biased region" description="Basic residues" evidence="6">
    <location>
        <begin position="618"/>
        <end position="628"/>
    </location>
</feature>
<feature type="zinc finger region" description="C3H1-type" evidence="5">
    <location>
        <begin position="31"/>
        <end position="57"/>
    </location>
</feature>
<dbReference type="InParanoid" id="A0A6J3EGK8"/>
<evidence type="ECO:0000256" key="4">
    <source>
        <dbReference type="ARBA" id="ARBA00022833"/>
    </source>
</evidence>
<feature type="compositionally biased region" description="Acidic residues" evidence="6">
    <location>
        <begin position="160"/>
        <end position="175"/>
    </location>
</feature>
<dbReference type="Pfam" id="PF15663">
    <property type="entry name" value="zf-CCCH_3"/>
    <property type="match status" value="1"/>
</dbReference>
<evidence type="ECO:0000256" key="6">
    <source>
        <dbReference type="SAM" id="MobiDB-lite"/>
    </source>
</evidence>
<dbReference type="Gene3D" id="4.10.1000.10">
    <property type="entry name" value="Zinc finger, CCCH-type"/>
    <property type="match status" value="1"/>
</dbReference>
<sequence>MSKQGDDCYFYFYSTCSKGDKCAYRHCEAALGNETVCKLWQEGRCFRNVCRFRHMEIDKKRSEIPCYWENQPGGCQKANCAFHHAKGRYIDGQFLPPSKTTLPSPPECADDDLKVAQMSLQQNKLSVQSNPSPQPKGVTKVENSENVPSPTHPPVVINAADDDEDDDDQLSEEGEETKTPVQHPAAEGKNGLRVISTRKGSSITTKQEGNLNFGIKTLEEIKWQKMKEKNKRHGEGSSRSSLRPVDSMIFPAPEEENVRTVVRTVTVSSKKGEEPVVRVDLADRQGKRKASADDVGSLPVKRSLAERLGKKVEAPGNADKAPKRETVRVPKSLKDRLGLPPKQTSTERGKAAKPMGEIHVKTLEEIRREKALQRREPQAKAEAEGHGKTEDSSAGARAARAGRMQTFSEALSEKKNNRLVEEKKKAGECHSKSKIQGESKKQLALSGPSKGQAKEPAGKVKPEGEVRVKTLEEIKREKALRMQQSEGDVPAPSAQPGPAPAEQKSLWSTKLTAPEKEEKKAVELNRPFPKLSSGPDVQPTQQSGTRKCPEKSFEERRWEKWQQREQQEKLRQEEAAVKSTAGFFNTEPAGKVAAQFQGQEAKTNFMTSAKPSRGKVTFPKKKALKRKAPGSYPSAIAAVELQTAFDADMMGPPARKAAMGVSDVPEHVPAIRLEENPQNRPEVRLGSPERFEEQMEMDLETSTSASSQPEEARTRRLSSTGNAPLSADEDFEKLLWEISGGRLEAEIDLDPGKDEDDLLLELSEMIDS</sequence>
<dbReference type="FunCoup" id="A0A6J3EGK8">
    <property type="interactions" value="3"/>
</dbReference>
<feature type="region of interest" description="Disordered" evidence="6">
    <location>
        <begin position="670"/>
        <end position="728"/>
    </location>
</feature>
<keyword evidence="2" id="KW-0677">Repeat</keyword>
<dbReference type="PANTHER" id="PTHR15725:SF14">
    <property type="entry name" value="ZINC FINGER CCCH DOMAIN-CONTAINING PROTEIN 11A"/>
    <property type="match status" value="1"/>
</dbReference>
<feature type="region of interest" description="Disordered" evidence="6">
    <location>
        <begin position="226"/>
        <end position="246"/>
    </location>
</feature>
<protein>
    <submittedName>
        <fullName evidence="9">Zinc finger CCCH domain-containing protein 11A-like</fullName>
    </submittedName>
</protein>
<feature type="region of interest" description="Disordered" evidence="6">
    <location>
        <begin position="278"/>
        <end position="574"/>
    </location>
</feature>
<organism evidence="8 9">
    <name type="scientific">Aythya fuligula</name>
    <name type="common">Tufted duck</name>
    <name type="synonym">Anas fuligula</name>
    <dbReference type="NCBI Taxonomy" id="219594"/>
    <lineage>
        <taxon>Eukaryota</taxon>
        <taxon>Metazoa</taxon>
        <taxon>Chordata</taxon>
        <taxon>Craniata</taxon>
        <taxon>Vertebrata</taxon>
        <taxon>Euteleostomi</taxon>
        <taxon>Archelosauria</taxon>
        <taxon>Archosauria</taxon>
        <taxon>Dinosauria</taxon>
        <taxon>Saurischia</taxon>
        <taxon>Theropoda</taxon>
        <taxon>Coelurosauria</taxon>
        <taxon>Aves</taxon>
        <taxon>Neognathae</taxon>
        <taxon>Galloanserae</taxon>
        <taxon>Anseriformes</taxon>
        <taxon>Anatidae</taxon>
        <taxon>Aythyinae</taxon>
        <taxon>Aythya</taxon>
    </lineage>
</organism>
<feature type="compositionally biased region" description="Basic and acidic residues" evidence="6">
    <location>
        <begin position="320"/>
        <end position="337"/>
    </location>
</feature>
<feature type="compositionally biased region" description="Basic and acidic residues" evidence="6">
    <location>
        <begin position="411"/>
        <end position="441"/>
    </location>
</feature>
<evidence type="ECO:0000259" key="7">
    <source>
        <dbReference type="PROSITE" id="PS50103"/>
    </source>
</evidence>
<dbReference type="PANTHER" id="PTHR15725">
    <property type="entry name" value="ZN-FINGER, C-X8-C-X5-C-X3-H TYPE-CONTAINING"/>
    <property type="match status" value="1"/>
</dbReference>
<dbReference type="FunFam" id="4.10.1000.10:FF:000024">
    <property type="entry name" value="Zinc finger CCCH domain-containing protein 11A"/>
    <property type="match status" value="1"/>
</dbReference>
<accession>A0A6J3EGK8</accession>
<keyword evidence="3 5" id="KW-0863">Zinc-finger</keyword>
<feature type="compositionally biased region" description="Basic and acidic residues" evidence="6">
    <location>
        <begin position="345"/>
        <end position="391"/>
    </location>
</feature>
<feature type="domain" description="C3H1-type" evidence="7">
    <location>
        <begin position="2"/>
        <end position="29"/>
    </location>
</feature>
<keyword evidence="4 5" id="KW-0862">Zinc</keyword>
<dbReference type="KEGG" id="aful:116500344"/>
<feature type="domain" description="C3H1-type" evidence="7">
    <location>
        <begin position="31"/>
        <end position="57"/>
    </location>
</feature>
<dbReference type="InterPro" id="IPR000571">
    <property type="entry name" value="Znf_CCCH"/>
</dbReference>
<feature type="region of interest" description="Disordered" evidence="6">
    <location>
        <begin position="604"/>
        <end position="630"/>
    </location>
</feature>
<evidence type="ECO:0000256" key="1">
    <source>
        <dbReference type="ARBA" id="ARBA00022723"/>
    </source>
</evidence>
<name>A0A6J3EGK8_AYTFU</name>
<dbReference type="RefSeq" id="XP_032061155.1">
    <property type="nucleotide sequence ID" value="XM_032205264.1"/>
</dbReference>
<evidence type="ECO:0000256" key="3">
    <source>
        <dbReference type="ARBA" id="ARBA00022771"/>
    </source>
</evidence>
<feature type="region of interest" description="Disordered" evidence="6">
    <location>
        <begin position="124"/>
        <end position="206"/>
    </location>
</feature>
<dbReference type="SMART" id="SM00356">
    <property type="entry name" value="ZnF_C3H1"/>
    <property type="match status" value="3"/>
</dbReference>
<feature type="compositionally biased region" description="Basic and acidic residues" evidence="6">
    <location>
        <begin position="452"/>
        <end position="480"/>
    </location>
</feature>
<evidence type="ECO:0000313" key="8">
    <source>
        <dbReference type="Proteomes" id="UP000504639"/>
    </source>
</evidence>
<dbReference type="PROSITE" id="PS50103">
    <property type="entry name" value="ZF_C3H1"/>
    <property type="match status" value="2"/>
</dbReference>
<feature type="compositionally biased region" description="Basic and acidic residues" evidence="6">
    <location>
        <begin position="513"/>
        <end position="523"/>
    </location>
</feature>
<feature type="compositionally biased region" description="Basic and acidic residues" evidence="6">
    <location>
        <begin position="672"/>
        <end position="693"/>
    </location>
</feature>
<feature type="compositionally biased region" description="Polar residues" evidence="6">
    <location>
        <begin position="700"/>
        <end position="709"/>
    </location>
</feature>
<evidence type="ECO:0000313" key="9">
    <source>
        <dbReference type="RefSeq" id="XP_032061155.1"/>
    </source>
</evidence>
<feature type="compositionally biased region" description="Low complexity" evidence="6">
    <location>
        <begin position="394"/>
        <end position="403"/>
    </location>
</feature>
<dbReference type="Proteomes" id="UP000504639">
    <property type="component" value="Chromosome 34"/>
</dbReference>
<feature type="compositionally biased region" description="Basic and acidic residues" evidence="6">
    <location>
        <begin position="547"/>
        <end position="574"/>
    </location>
</feature>
<dbReference type="GO" id="GO:0008270">
    <property type="term" value="F:zinc ion binding"/>
    <property type="evidence" value="ECO:0007669"/>
    <property type="project" value="UniProtKB-KW"/>
</dbReference>
<reference evidence="9" key="1">
    <citation type="submission" date="2025-08" db="UniProtKB">
        <authorList>
            <consortium name="RefSeq"/>
        </authorList>
    </citation>
    <scope>IDENTIFICATION</scope>
    <source>
        <tissue evidence="9">Lung</tissue>
    </source>
</reference>
<evidence type="ECO:0000256" key="5">
    <source>
        <dbReference type="PROSITE-ProRule" id="PRU00723"/>
    </source>
</evidence>
<evidence type="ECO:0000256" key="2">
    <source>
        <dbReference type="ARBA" id="ARBA00022737"/>
    </source>
</evidence>
<dbReference type="GeneID" id="116500344"/>
<dbReference type="InterPro" id="IPR041686">
    <property type="entry name" value="Znf-CCCH_3"/>
</dbReference>
<feature type="zinc finger region" description="C3H1-type" evidence="5">
    <location>
        <begin position="2"/>
        <end position="29"/>
    </location>
</feature>